<comment type="caution">
    <text evidence="9">The sequence shown here is derived from an EMBL/GenBank/DDBJ whole genome shotgun (WGS) entry which is preliminary data.</text>
</comment>
<accession>A0ABV2UMM5</accession>
<protein>
    <submittedName>
        <fullName evidence="9">Aquaporin</fullName>
    </submittedName>
</protein>
<dbReference type="RefSeq" id="WP_356712535.1">
    <property type="nucleotide sequence ID" value="NZ_JBEXIP010000049.1"/>
</dbReference>
<evidence type="ECO:0000256" key="5">
    <source>
        <dbReference type="ARBA" id="ARBA00023136"/>
    </source>
</evidence>
<evidence type="ECO:0000256" key="6">
    <source>
        <dbReference type="RuleBase" id="RU000477"/>
    </source>
</evidence>
<keyword evidence="4 8" id="KW-1133">Transmembrane helix</keyword>
<dbReference type="InterPro" id="IPR034294">
    <property type="entry name" value="Aquaporin_transptr"/>
</dbReference>
<dbReference type="PROSITE" id="PS00221">
    <property type="entry name" value="MIP"/>
    <property type="match status" value="1"/>
</dbReference>
<evidence type="ECO:0000313" key="10">
    <source>
        <dbReference type="Proteomes" id="UP001550044"/>
    </source>
</evidence>
<keyword evidence="10" id="KW-1185">Reference proteome</keyword>
<keyword evidence="5 8" id="KW-0472">Membrane</keyword>
<evidence type="ECO:0000313" key="9">
    <source>
        <dbReference type="EMBL" id="MET8438028.1"/>
    </source>
</evidence>
<proteinExistence type="inferred from homology"/>
<dbReference type="PANTHER" id="PTHR45724:SF13">
    <property type="entry name" value="AQUAPORIN NIP1-1-RELATED"/>
    <property type="match status" value="1"/>
</dbReference>
<evidence type="ECO:0000256" key="4">
    <source>
        <dbReference type="ARBA" id="ARBA00022989"/>
    </source>
</evidence>
<dbReference type="InterPro" id="IPR022357">
    <property type="entry name" value="MIP_CS"/>
</dbReference>
<dbReference type="PRINTS" id="PR00783">
    <property type="entry name" value="MINTRINSICP"/>
</dbReference>
<feature type="transmembrane region" description="Helical" evidence="8">
    <location>
        <begin position="49"/>
        <end position="68"/>
    </location>
</feature>
<dbReference type="Pfam" id="PF00230">
    <property type="entry name" value="MIP"/>
    <property type="match status" value="1"/>
</dbReference>
<comment type="similarity">
    <text evidence="6">Belongs to the MIP/aquaporin (TC 1.A.8) family.</text>
</comment>
<feature type="transmembrane region" description="Helical" evidence="8">
    <location>
        <begin position="173"/>
        <end position="195"/>
    </location>
</feature>
<dbReference type="EMBL" id="JBEXIP010000049">
    <property type="protein sequence ID" value="MET8438028.1"/>
    <property type="molecule type" value="Genomic_DNA"/>
</dbReference>
<keyword evidence="3 6" id="KW-0812">Transmembrane</keyword>
<keyword evidence="2 6" id="KW-0813">Transport</keyword>
<reference evidence="9 10" key="1">
    <citation type="submission" date="2024-06" db="EMBL/GenBank/DDBJ databases">
        <title>The Natural Products Discovery Center: Release of the First 8490 Sequenced Strains for Exploring Actinobacteria Biosynthetic Diversity.</title>
        <authorList>
            <person name="Kalkreuter E."/>
            <person name="Kautsar S.A."/>
            <person name="Yang D."/>
            <person name="Bader C.D."/>
            <person name="Teijaro C.N."/>
            <person name="Fluegel L."/>
            <person name="Davis C.M."/>
            <person name="Simpson J.R."/>
            <person name="Lauterbach L."/>
            <person name="Steele A.D."/>
            <person name="Gui C."/>
            <person name="Meng S."/>
            <person name="Li G."/>
            <person name="Viehrig K."/>
            <person name="Ye F."/>
            <person name="Su P."/>
            <person name="Kiefer A.F."/>
            <person name="Nichols A."/>
            <person name="Cepeda A.J."/>
            <person name="Yan W."/>
            <person name="Fan B."/>
            <person name="Jiang Y."/>
            <person name="Adhikari A."/>
            <person name="Zheng C.-J."/>
            <person name="Schuster L."/>
            <person name="Cowan T.M."/>
            <person name="Smanski M.J."/>
            <person name="Chevrette M.G."/>
            <person name="De Carvalho L.P.S."/>
            <person name="Shen B."/>
        </authorList>
    </citation>
    <scope>NUCLEOTIDE SEQUENCE [LARGE SCALE GENOMIC DNA]</scope>
    <source>
        <strain evidence="9 10">NPDC005137</strain>
    </source>
</reference>
<feature type="region of interest" description="Disordered" evidence="7">
    <location>
        <begin position="251"/>
        <end position="309"/>
    </location>
</feature>
<evidence type="ECO:0000256" key="7">
    <source>
        <dbReference type="SAM" id="MobiDB-lite"/>
    </source>
</evidence>
<feature type="compositionally biased region" description="Basic and acidic residues" evidence="7">
    <location>
        <begin position="275"/>
        <end position="284"/>
    </location>
</feature>
<evidence type="ECO:0000256" key="2">
    <source>
        <dbReference type="ARBA" id="ARBA00022448"/>
    </source>
</evidence>
<sequence>MSTVSSPSPPPRLARAADEFALTTVLLFVAVTVVRWLRDPDSALYVGDLDAALAVIGILSGAILTGLILSPAGRRSGGHLNPAVTVSLWLMGAFPGRNVVPYVLAQLAGSAAGTGLGRLVWGLAASLPSVDYAAIVPAPAWQPTSVFVAEAGSMTIIIVAVGFTMAHARHARLVPYVIGLSVALVIAVLGPRSGGSINPARQFGPAALAGQSTDLWIYLVAPVLGAVLGAWLYHLLIRRRPLTRTLREVAPGHAVTAEPPADRPRRARHTTALHPGERHPDLQGRHHPSTAAGPQADGGGTRGGDRIPG</sequence>
<feature type="transmembrane region" description="Helical" evidence="8">
    <location>
        <begin position="215"/>
        <end position="237"/>
    </location>
</feature>
<feature type="transmembrane region" description="Helical" evidence="8">
    <location>
        <begin position="20"/>
        <end position="37"/>
    </location>
</feature>
<evidence type="ECO:0000256" key="3">
    <source>
        <dbReference type="ARBA" id="ARBA00022692"/>
    </source>
</evidence>
<evidence type="ECO:0000256" key="8">
    <source>
        <dbReference type="SAM" id="Phobius"/>
    </source>
</evidence>
<comment type="subcellular location">
    <subcellularLocation>
        <location evidence="1">Membrane</location>
        <topology evidence="1">Multi-pass membrane protein</topology>
    </subcellularLocation>
</comment>
<organism evidence="9 10">
    <name type="scientific">Streptomyces sp. 900116325</name>
    <dbReference type="NCBI Taxonomy" id="3154295"/>
    <lineage>
        <taxon>Bacteria</taxon>
        <taxon>Bacillati</taxon>
        <taxon>Actinomycetota</taxon>
        <taxon>Actinomycetes</taxon>
        <taxon>Kitasatosporales</taxon>
        <taxon>Streptomycetaceae</taxon>
        <taxon>Streptomyces</taxon>
    </lineage>
</organism>
<dbReference type="PANTHER" id="PTHR45724">
    <property type="entry name" value="AQUAPORIN NIP2-1"/>
    <property type="match status" value="1"/>
</dbReference>
<feature type="transmembrane region" description="Helical" evidence="8">
    <location>
        <begin position="146"/>
        <end position="166"/>
    </location>
</feature>
<dbReference type="Proteomes" id="UP001550044">
    <property type="component" value="Unassembled WGS sequence"/>
</dbReference>
<name>A0ABV2UMM5_9ACTN</name>
<dbReference type="Gene3D" id="1.20.1080.10">
    <property type="entry name" value="Glycerol uptake facilitator protein"/>
    <property type="match status" value="1"/>
</dbReference>
<dbReference type="SUPFAM" id="SSF81338">
    <property type="entry name" value="Aquaporin-like"/>
    <property type="match status" value="1"/>
</dbReference>
<evidence type="ECO:0000256" key="1">
    <source>
        <dbReference type="ARBA" id="ARBA00004141"/>
    </source>
</evidence>
<dbReference type="InterPro" id="IPR000425">
    <property type="entry name" value="MIP"/>
</dbReference>
<gene>
    <name evidence="9" type="ORF">ABZV61_35830</name>
</gene>
<dbReference type="InterPro" id="IPR023271">
    <property type="entry name" value="Aquaporin-like"/>
</dbReference>